<dbReference type="RefSeq" id="WP_094986298.1">
    <property type="nucleotide sequence ID" value="NZ_NHNI01000004.1"/>
</dbReference>
<organism evidence="2 3">
    <name type="scientific">Cellvibrio mixtus</name>
    <dbReference type="NCBI Taxonomy" id="39650"/>
    <lineage>
        <taxon>Bacteria</taxon>
        <taxon>Pseudomonadati</taxon>
        <taxon>Pseudomonadota</taxon>
        <taxon>Gammaproteobacteria</taxon>
        <taxon>Cellvibrionales</taxon>
        <taxon>Cellvibrionaceae</taxon>
        <taxon>Cellvibrio</taxon>
    </lineage>
</organism>
<reference evidence="3" key="1">
    <citation type="submission" date="2017-05" db="EMBL/GenBank/DDBJ databases">
        <authorList>
            <person name="Barney B.M."/>
        </authorList>
    </citation>
    <scope>NUCLEOTIDE SEQUENCE [LARGE SCALE GENOMIC DNA]</scope>
    <source>
        <strain evidence="3">PSBB022</strain>
    </source>
</reference>
<feature type="region of interest" description="Disordered" evidence="1">
    <location>
        <begin position="1"/>
        <end position="20"/>
    </location>
</feature>
<dbReference type="Proteomes" id="UP000216101">
    <property type="component" value="Unassembled WGS sequence"/>
</dbReference>
<evidence type="ECO:0000313" key="2">
    <source>
        <dbReference type="EMBL" id="OZY83665.1"/>
    </source>
</evidence>
<keyword evidence="3" id="KW-1185">Reference proteome</keyword>
<comment type="caution">
    <text evidence="2">The sequence shown here is derived from an EMBL/GenBank/DDBJ whole genome shotgun (WGS) entry which is preliminary data.</text>
</comment>
<name>A0A266Q1B6_9GAMM</name>
<evidence type="ECO:0000256" key="1">
    <source>
        <dbReference type="SAM" id="MobiDB-lite"/>
    </source>
</evidence>
<accession>A0A266Q1B6</accession>
<gene>
    <name evidence="2" type="ORF">CBP51_19910</name>
</gene>
<proteinExistence type="predicted"/>
<feature type="compositionally biased region" description="Polar residues" evidence="1">
    <location>
        <begin position="1"/>
        <end position="11"/>
    </location>
</feature>
<dbReference type="EMBL" id="NHNI01000004">
    <property type="protein sequence ID" value="OZY83665.1"/>
    <property type="molecule type" value="Genomic_DNA"/>
</dbReference>
<dbReference type="AlphaFoldDB" id="A0A266Q1B6"/>
<sequence length="116" mass="13267">MKPTDNPTNKVADNPYHVSHADLPFSPEEAGALGALKQEVDELVKLELTAEQMLGQEVDLAKAYIQEDAHSIWSDLKLGLYEWELITGDWLLRAADPTRVDWQLHHWWGDDETHLH</sequence>
<protein>
    <submittedName>
        <fullName evidence="2">Uncharacterized protein</fullName>
    </submittedName>
</protein>
<evidence type="ECO:0000313" key="3">
    <source>
        <dbReference type="Proteomes" id="UP000216101"/>
    </source>
</evidence>